<dbReference type="EMBL" id="JADBEB010000001">
    <property type="protein sequence ID" value="MBE1489274.1"/>
    <property type="molecule type" value="Genomic_DNA"/>
</dbReference>
<proteinExistence type="predicted"/>
<comment type="caution">
    <text evidence="1">The sequence shown here is derived from an EMBL/GenBank/DDBJ whole genome shotgun (WGS) entry which is preliminary data.</text>
</comment>
<dbReference type="AlphaFoldDB" id="A0A927M7M7"/>
<accession>A0A927M7M7</accession>
<dbReference type="RefSeq" id="WP_192768770.1">
    <property type="nucleotide sequence ID" value="NZ_JADBEB010000001.1"/>
</dbReference>
<organism evidence="1 2">
    <name type="scientific">Plantactinospora soyae</name>
    <dbReference type="NCBI Taxonomy" id="1544732"/>
    <lineage>
        <taxon>Bacteria</taxon>
        <taxon>Bacillati</taxon>
        <taxon>Actinomycetota</taxon>
        <taxon>Actinomycetes</taxon>
        <taxon>Micromonosporales</taxon>
        <taxon>Micromonosporaceae</taxon>
        <taxon>Plantactinospora</taxon>
    </lineage>
</organism>
<name>A0A927M7M7_9ACTN</name>
<keyword evidence="2" id="KW-1185">Reference proteome</keyword>
<gene>
    <name evidence="1" type="ORF">H4W31_004912</name>
</gene>
<reference evidence="1" key="1">
    <citation type="submission" date="2020-10" db="EMBL/GenBank/DDBJ databases">
        <title>Sequencing the genomes of 1000 actinobacteria strains.</title>
        <authorList>
            <person name="Klenk H.-P."/>
        </authorList>
    </citation>
    <scope>NUCLEOTIDE SEQUENCE</scope>
    <source>
        <strain evidence="1">DSM 46832</strain>
    </source>
</reference>
<evidence type="ECO:0000313" key="2">
    <source>
        <dbReference type="Proteomes" id="UP000649753"/>
    </source>
</evidence>
<evidence type="ECO:0000313" key="1">
    <source>
        <dbReference type="EMBL" id="MBE1489274.1"/>
    </source>
</evidence>
<protein>
    <submittedName>
        <fullName evidence="1">Uncharacterized protein</fullName>
    </submittedName>
</protein>
<sequence length="566" mass="60557">MSVDLSTAAHRADLADFADRARSALARLGAVSSECRVDPADRIGWAVARFDGGDHVGAAEDLTACLDGWLPREFAEAAPRILTDEQATRVAVTALGGEHPYRPFKSGCTDPEDAVAGTLARLVAGNPDAEAALLRAVLVIRPNEDRMWAYFRSARISAVFAALAEAYVGEPEQLDRWSALLDGDDQPCLAAAAALWGPLGLAEVDRRCGTVREIDGARLVAAFVAADRFDDALTLATRLEPRQQQRALLTLATPGLALARAKVLVAAFRKCPKGGRERDVQMIYQHRFARLFLALGRVDDALAVLGRMRDCRVSGYGPGPLVLEVLRWLDGRREAATPERLGAVLDVLAGPGLIPQELAAVVADVVPLAHGLADERLRTEIVDVHVPRLRARLRNTRSGLLVDAGLGAALVGTGDATALDPVFTQAAGGRTDARLSLVLARLASGTGLLARDRELFTRLVTGALSEGYWWFAEELLPTLDAEARPVLPEAVAAVPADSRRQVVVIARFAERIGDPALLAAMLDLAPDAESTRRVAGRAAMMVARHGELSDAVDVARRCGLVGEERR</sequence>
<dbReference type="Proteomes" id="UP000649753">
    <property type="component" value="Unassembled WGS sequence"/>
</dbReference>